<evidence type="ECO:0000313" key="1">
    <source>
        <dbReference type="EMBL" id="GAV63447.1"/>
    </source>
</evidence>
<dbReference type="GO" id="GO:0048367">
    <property type="term" value="P:shoot system development"/>
    <property type="evidence" value="ECO:0007669"/>
    <property type="project" value="InterPro"/>
</dbReference>
<reference evidence="2" key="1">
    <citation type="submission" date="2016-04" db="EMBL/GenBank/DDBJ databases">
        <title>Cephalotus genome sequencing.</title>
        <authorList>
            <person name="Fukushima K."/>
            <person name="Hasebe M."/>
            <person name="Fang X."/>
        </authorList>
    </citation>
    <scope>NUCLEOTIDE SEQUENCE [LARGE SCALE GENOMIC DNA]</scope>
    <source>
        <strain evidence="2">cv. St1</strain>
    </source>
</reference>
<protein>
    <submittedName>
        <fullName evidence="1">DUF241 domain-containing protein</fullName>
    </submittedName>
</protein>
<dbReference type="InterPro" id="IPR004320">
    <property type="entry name" value="BPS1_pln"/>
</dbReference>
<dbReference type="InParanoid" id="A0A1Q3B606"/>
<dbReference type="AlphaFoldDB" id="A0A1Q3B606"/>
<dbReference type="PANTHER" id="PTHR33070">
    <property type="entry name" value="OS06G0725500 PROTEIN"/>
    <property type="match status" value="1"/>
</dbReference>
<proteinExistence type="predicted"/>
<organism evidence="1 2">
    <name type="scientific">Cephalotus follicularis</name>
    <name type="common">Albany pitcher plant</name>
    <dbReference type="NCBI Taxonomy" id="3775"/>
    <lineage>
        <taxon>Eukaryota</taxon>
        <taxon>Viridiplantae</taxon>
        <taxon>Streptophyta</taxon>
        <taxon>Embryophyta</taxon>
        <taxon>Tracheophyta</taxon>
        <taxon>Spermatophyta</taxon>
        <taxon>Magnoliopsida</taxon>
        <taxon>eudicotyledons</taxon>
        <taxon>Gunneridae</taxon>
        <taxon>Pentapetalae</taxon>
        <taxon>rosids</taxon>
        <taxon>fabids</taxon>
        <taxon>Oxalidales</taxon>
        <taxon>Cephalotaceae</taxon>
        <taxon>Cephalotus</taxon>
    </lineage>
</organism>
<feature type="non-terminal residue" evidence="1">
    <location>
        <position position="271"/>
    </location>
</feature>
<gene>
    <name evidence="1" type="ORF">CFOL_v3_06965</name>
</gene>
<dbReference type="Proteomes" id="UP000187406">
    <property type="component" value="Unassembled WGS sequence"/>
</dbReference>
<feature type="non-terminal residue" evidence="1">
    <location>
        <position position="1"/>
    </location>
</feature>
<sequence length="271" mass="30309">HARSISLPSRIHPLAASIEEQLCKLKSQATSSLLSNQLGGLKELNVFIEGFLRLPLTQQALSHNLNRESVEEVLNGSLMVLDLCGTTRDVFSQMKDCLQELESSIRRRRGGQSGLESEIGAYLISRKKLNKVINKCFSNIKSMEKKCKDSEPGAVITTLKEIEEVSLTVFQSLLSSISQPKARSNWSIVSKMLKNKRVSCNEEADTNEVQKMEAELLVLKLSKDLNVVQVKEVLKGLKALVLSIQELEEEMECIFRHSLKTRASLLNILSN</sequence>
<dbReference type="GO" id="GO:0048364">
    <property type="term" value="P:root development"/>
    <property type="evidence" value="ECO:0007669"/>
    <property type="project" value="InterPro"/>
</dbReference>
<dbReference type="OrthoDB" id="1701699at2759"/>
<accession>A0A1Q3B606</accession>
<dbReference type="Pfam" id="PF03087">
    <property type="entry name" value="BPS1"/>
    <property type="match status" value="1"/>
</dbReference>
<dbReference type="PANTHER" id="PTHR33070:SF115">
    <property type="entry name" value="T23E18.15"/>
    <property type="match status" value="1"/>
</dbReference>
<dbReference type="STRING" id="3775.A0A1Q3B606"/>
<keyword evidence="2" id="KW-1185">Reference proteome</keyword>
<comment type="caution">
    <text evidence="1">The sequence shown here is derived from an EMBL/GenBank/DDBJ whole genome shotgun (WGS) entry which is preliminary data.</text>
</comment>
<dbReference type="EMBL" id="BDDD01000306">
    <property type="protein sequence ID" value="GAV63447.1"/>
    <property type="molecule type" value="Genomic_DNA"/>
</dbReference>
<name>A0A1Q3B606_CEPFO</name>
<evidence type="ECO:0000313" key="2">
    <source>
        <dbReference type="Proteomes" id="UP000187406"/>
    </source>
</evidence>